<evidence type="ECO:0008006" key="4">
    <source>
        <dbReference type="Google" id="ProtNLM"/>
    </source>
</evidence>
<protein>
    <recommendedName>
        <fullName evidence="4">Secreted protein</fullName>
    </recommendedName>
</protein>
<organism evidence="2 3">
    <name type="scientific">Rhodocollybia butyracea</name>
    <dbReference type="NCBI Taxonomy" id="206335"/>
    <lineage>
        <taxon>Eukaryota</taxon>
        <taxon>Fungi</taxon>
        <taxon>Dikarya</taxon>
        <taxon>Basidiomycota</taxon>
        <taxon>Agaricomycotina</taxon>
        <taxon>Agaricomycetes</taxon>
        <taxon>Agaricomycetidae</taxon>
        <taxon>Agaricales</taxon>
        <taxon>Marasmiineae</taxon>
        <taxon>Omphalotaceae</taxon>
        <taxon>Rhodocollybia</taxon>
    </lineage>
</organism>
<dbReference type="EMBL" id="JADNRY010000240">
    <property type="protein sequence ID" value="KAF9060511.1"/>
    <property type="molecule type" value="Genomic_DNA"/>
</dbReference>
<accession>A0A9P5TZ62</accession>
<sequence>MNLALVRLVLPRWSLSTGHCVPDCSMNSYHVSSRLDNTTYRVSWISAYAYSRPCSSALSIISKMNSSWRRQSNNLNKVNTGEKNLA</sequence>
<evidence type="ECO:0000313" key="3">
    <source>
        <dbReference type="Proteomes" id="UP000772434"/>
    </source>
</evidence>
<reference evidence="2" key="1">
    <citation type="submission" date="2020-11" db="EMBL/GenBank/DDBJ databases">
        <authorList>
            <consortium name="DOE Joint Genome Institute"/>
            <person name="Ahrendt S."/>
            <person name="Riley R."/>
            <person name="Andreopoulos W."/>
            <person name="Labutti K."/>
            <person name="Pangilinan J."/>
            <person name="Ruiz-Duenas F.J."/>
            <person name="Barrasa J.M."/>
            <person name="Sanchez-Garcia M."/>
            <person name="Camarero S."/>
            <person name="Miyauchi S."/>
            <person name="Serrano A."/>
            <person name="Linde D."/>
            <person name="Babiker R."/>
            <person name="Drula E."/>
            <person name="Ayuso-Fernandez I."/>
            <person name="Pacheco R."/>
            <person name="Padilla G."/>
            <person name="Ferreira P."/>
            <person name="Barriuso J."/>
            <person name="Kellner H."/>
            <person name="Castanera R."/>
            <person name="Alfaro M."/>
            <person name="Ramirez L."/>
            <person name="Pisabarro A.G."/>
            <person name="Kuo A."/>
            <person name="Tritt A."/>
            <person name="Lipzen A."/>
            <person name="He G."/>
            <person name="Yan M."/>
            <person name="Ng V."/>
            <person name="Cullen D."/>
            <person name="Martin F."/>
            <person name="Rosso M.-N."/>
            <person name="Henrissat B."/>
            <person name="Hibbett D."/>
            <person name="Martinez A.T."/>
            <person name="Grigoriev I.V."/>
        </authorList>
    </citation>
    <scope>NUCLEOTIDE SEQUENCE</scope>
    <source>
        <strain evidence="2">AH 40177</strain>
    </source>
</reference>
<gene>
    <name evidence="2" type="ORF">BDP27DRAFT_417287</name>
</gene>
<evidence type="ECO:0000256" key="1">
    <source>
        <dbReference type="SAM" id="SignalP"/>
    </source>
</evidence>
<proteinExistence type="predicted"/>
<evidence type="ECO:0000313" key="2">
    <source>
        <dbReference type="EMBL" id="KAF9060511.1"/>
    </source>
</evidence>
<dbReference type="AlphaFoldDB" id="A0A9P5TZ62"/>
<keyword evidence="1" id="KW-0732">Signal</keyword>
<name>A0A9P5TZ62_9AGAR</name>
<feature type="chain" id="PRO_5040284581" description="Secreted protein" evidence="1">
    <location>
        <begin position="21"/>
        <end position="86"/>
    </location>
</feature>
<keyword evidence="3" id="KW-1185">Reference proteome</keyword>
<dbReference type="Proteomes" id="UP000772434">
    <property type="component" value="Unassembled WGS sequence"/>
</dbReference>
<comment type="caution">
    <text evidence="2">The sequence shown here is derived from an EMBL/GenBank/DDBJ whole genome shotgun (WGS) entry which is preliminary data.</text>
</comment>
<feature type="signal peptide" evidence="1">
    <location>
        <begin position="1"/>
        <end position="20"/>
    </location>
</feature>